<reference evidence="2 3" key="1">
    <citation type="submission" date="2014-12" db="EMBL/GenBank/DDBJ databases">
        <title>Draft genome sequence of Paenibacillus kamchatkensis strain B-2647.</title>
        <authorList>
            <person name="Karlyshev A.V."/>
            <person name="Kudryashova E.B."/>
        </authorList>
    </citation>
    <scope>NUCLEOTIDE SEQUENCE [LARGE SCALE GENOMIC DNA]</scope>
    <source>
        <strain evidence="2 3">VKM B-2647</strain>
    </source>
</reference>
<name>A0ABR5ACF6_9BACL</name>
<dbReference type="RefSeq" id="WP_041050606.1">
    <property type="nucleotide sequence ID" value="NZ_JXAK01000053.1"/>
</dbReference>
<dbReference type="EMBL" id="JXAK01000053">
    <property type="protein sequence ID" value="KIL38724.1"/>
    <property type="molecule type" value="Genomic_DNA"/>
</dbReference>
<evidence type="ECO:0000313" key="3">
    <source>
        <dbReference type="Proteomes" id="UP000031967"/>
    </source>
</evidence>
<accession>A0ABR5ACF6</accession>
<proteinExistence type="predicted"/>
<dbReference type="Proteomes" id="UP000031967">
    <property type="component" value="Unassembled WGS sequence"/>
</dbReference>
<evidence type="ECO:0000256" key="1">
    <source>
        <dbReference type="SAM" id="Phobius"/>
    </source>
</evidence>
<organism evidence="2 3">
    <name type="scientific">Gordoniibacillus kamchatkensis</name>
    <dbReference type="NCBI Taxonomy" id="1590651"/>
    <lineage>
        <taxon>Bacteria</taxon>
        <taxon>Bacillati</taxon>
        <taxon>Bacillota</taxon>
        <taxon>Bacilli</taxon>
        <taxon>Bacillales</taxon>
        <taxon>Paenibacillaceae</taxon>
        <taxon>Gordoniibacillus</taxon>
    </lineage>
</organism>
<sequence>MVKILYKSYSILIILLFIIVMYSILFFNINNEDIKWQLKDATIVAESQFDTFQEWKKSNIKNENEELISTNNDPFIISPSIKNYKTKKALIELDVKTDSSTVQIFYKKANEPQFTEEKSKVLKTNSLKAIIDGDFDQIRIDPTEKKGSHFKIIHVDIKWFN</sequence>
<comment type="caution">
    <text evidence="2">The sequence shown here is derived from an EMBL/GenBank/DDBJ whole genome shotgun (WGS) entry which is preliminary data.</text>
</comment>
<keyword evidence="1" id="KW-0472">Membrane</keyword>
<keyword evidence="1" id="KW-0812">Transmembrane</keyword>
<keyword evidence="3" id="KW-1185">Reference proteome</keyword>
<feature type="transmembrane region" description="Helical" evidence="1">
    <location>
        <begin position="6"/>
        <end position="29"/>
    </location>
</feature>
<keyword evidence="1" id="KW-1133">Transmembrane helix</keyword>
<protein>
    <submittedName>
        <fullName evidence="2">Uncharacterized protein</fullName>
    </submittedName>
</protein>
<evidence type="ECO:0000313" key="2">
    <source>
        <dbReference type="EMBL" id="KIL38724.1"/>
    </source>
</evidence>
<gene>
    <name evidence="2" type="ORF">SD70_24660</name>
</gene>